<dbReference type="Gene3D" id="3.30.70.1720">
    <property type="match status" value="1"/>
</dbReference>
<keyword evidence="3" id="KW-1185">Reference proteome</keyword>
<dbReference type="Proteomes" id="UP000244906">
    <property type="component" value="Unassembled WGS sequence"/>
</dbReference>
<protein>
    <recommendedName>
        <fullName evidence="1">Anthrax toxin edema factor central domain-containing protein</fullName>
    </recommendedName>
</protein>
<dbReference type="OrthoDB" id="1550625at2"/>
<sequence length="439" mass="49885">MKSGKQAVEGSGIVESHAWAFCNVAKANECFILIRPVNAFSPGLIKENYATKGLHVKGKSSSWGPHAGLIAEDQQYSKLRKRQYESLNKRLINYNKFTSEVTNSLSSGAAKKIPLIITKNRFLELKEKKTISIHYKRMDGSIELRAGDDEPVFWLIPLQSMKNGKFDNIPATKKVMEDNIEAFSKMRSVIKGFDQGYLVLIEKQINDSNQKSQPKNTTNRHPALQPFYVLANKKFIPLTADYDLFTICPKINLIRDFKTPIQEFLDIRHGSLTTSGQLWHRANRRISAALEQDNITIDQDKGEVSVFQKEIIRDLNFSASSLGYQGGDLVHHGCETANPVTELDYPITVICPGGLILAAENIFDIQQIAREIQYYGYIFLKNKRWPISFDSHLTAIQLEYKKKTGKLDTFDDRFDVENFKPTQISPIHAVIKRRLSDPN</sequence>
<dbReference type="SUPFAM" id="SSF81298">
    <property type="entry name" value="Adenylylcyclase toxin (the edema factor)"/>
    <property type="match status" value="2"/>
</dbReference>
<organism evidence="2 3">
    <name type="scientific">Pelagibaculum spongiae</name>
    <dbReference type="NCBI Taxonomy" id="2080658"/>
    <lineage>
        <taxon>Bacteria</taxon>
        <taxon>Pseudomonadati</taxon>
        <taxon>Pseudomonadota</taxon>
        <taxon>Gammaproteobacteria</taxon>
        <taxon>Oceanospirillales</taxon>
        <taxon>Pelagibaculum</taxon>
    </lineage>
</organism>
<name>A0A2V1H6I5_9GAMM</name>
<dbReference type="EMBL" id="QDDL01000001">
    <property type="protein sequence ID" value="PVZ72375.1"/>
    <property type="molecule type" value="Genomic_DNA"/>
</dbReference>
<evidence type="ECO:0000313" key="3">
    <source>
        <dbReference type="Proteomes" id="UP000244906"/>
    </source>
</evidence>
<dbReference type="InterPro" id="IPR037017">
    <property type="entry name" value="Anthrax_toxin_edema_cen_sf"/>
</dbReference>
<proteinExistence type="predicted"/>
<comment type="caution">
    <text evidence="2">The sequence shown here is derived from an EMBL/GenBank/DDBJ whole genome shotgun (WGS) entry which is preliminary data.</text>
</comment>
<dbReference type="AlphaFoldDB" id="A0A2V1H6I5"/>
<evidence type="ECO:0000313" key="2">
    <source>
        <dbReference type="EMBL" id="PVZ72375.1"/>
    </source>
</evidence>
<dbReference type="RefSeq" id="WP_116685961.1">
    <property type="nucleotide sequence ID" value="NZ_CAWNYD010000001.1"/>
</dbReference>
<feature type="domain" description="Anthrax toxin edema factor central" evidence="1">
    <location>
        <begin position="5"/>
        <end position="142"/>
    </location>
</feature>
<dbReference type="InterPro" id="IPR035099">
    <property type="entry name" value="Anthrax_toxin_C-terminal"/>
</dbReference>
<accession>A0A2V1H6I5</accession>
<dbReference type="GO" id="GO:0008294">
    <property type="term" value="F:calcium- and calmodulin-responsive adenylate cyclase activity"/>
    <property type="evidence" value="ECO:0007669"/>
    <property type="project" value="InterPro"/>
</dbReference>
<dbReference type="Gene3D" id="3.90.1760.10">
    <property type="entry name" value="Anthrax toxin, edema factor, central domain"/>
    <property type="match status" value="1"/>
</dbReference>
<dbReference type="InterPro" id="IPR005165">
    <property type="entry name" value="Anthrax_toxin_edema_cen"/>
</dbReference>
<dbReference type="Pfam" id="PF03497">
    <property type="entry name" value="Anthrax_toxA"/>
    <property type="match status" value="1"/>
</dbReference>
<reference evidence="2 3" key="1">
    <citation type="submission" date="2018-04" db="EMBL/GenBank/DDBJ databases">
        <title>Thalassorhabdus spongiae gen. nov., sp. nov., isolated from a marine sponge in South-West Iceland.</title>
        <authorList>
            <person name="Knobloch S."/>
            <person name="Daussin A."/>
            <person name="Johannsson R."/>
            <person name="Marteinsson V.T."/>
        </authorList>
    </citation>
    <scope>NUCLEOTIDE SEQUENCE [LARGE SCALE GENOMIC DNA]</scope>
    <source>
        <strain evidence="2 3">Hp12</strain>
    </source>
</reference>
<dbReference type="GO" id="GO:0005576">
    <property type="term" value="C:extracellular region"/>
    <property type="evidence" value="ECO:0007669"/>
    <property type="project" value="InterPro"/>
</dbReference>
<gene>
    <name evidence="2" type="ORF">DC094_05045</name>
</gene>
<evidence type="ECO:0000259" key="1">
    <source>
        <dbReference type="Pfam" id="PF03497"/>
    </source>
</evidence>